<dbReference type="SMART" id="SM00464">
    <property type="entry name" value="LON"/>
    <property type="match status" value="1"/>
</dbReference>
<dbReference type="SUPFAM" id="SSF57850">
    <property type="entry name" value="RING/U-box"/>
    <property type="match status" value="2"/>
</dbReference>
<evidence type="ECO:0000313" key="9">
    <source>
        <dbReference type="EMBL" id="KAK0716491.1"/>
    </source>
</evidence>
<evidence type="ECO:0000259" key="8">
    <source>
        <dbReference type="PROSITE" id="PS51787"/>
    </source>
</evidence>
<keyword evidence="1" id="KW-0479">Metal-binding</keyword>
<dbReference type="Pfam" id="PF13445">
    <property type="entry name" value="zf-RING_UBOX"/>
    <property type="match status" value="1"/>
</dbReference>
<accession>A0AA40AII5</accession>
<dbReference type="AlphaFoldDB" id="A0AA40AII5"/>
<keyword evidence="10" id="KW-1185">Reference proteome</keyword>
<dbReference type="PROSITE" id="PS51787">
    <property type="entry name" value="LON_N"/>
    <property type="match status" value="1"/>
</dbReference>
<proteinExistence type="predicted"/>
<dbReference type="GO" id="GO:0061630">
    <property type="term" value="F:ubiquitin protein ligase activity"/>
    <property type="evidence" value="ECO:0007669"/>
    <property type="project" value="TreeGrafter"/>
</dbReference>
<keyword evidence="6" id="KW-0812">Transmembrane</keyword>
<dbReference type="InterPro" id="IPR015947">
    <property type="entry name" value="PUA-like_sf"/>
</dbReference>
<dbReference type="InterPro" id="IPR003111">
    <property type="entry name" value="Lon_prtase_N"/>
</dbReference>
<dbReference type="SMART" id="SM00184">
    <property type="entry name" value="RING"/>
    <property type="match status" value="2"/>
</dbReference>
<evidence type="ECO:0000256" key="3">
    <source>
        <dbReference type="ARBA" id="ARBA00022833"/>
    </source>
</evidence>
<dbReference type="Gene3D" id="3.30.40.10">
    <property type="entry name" value="Zinc/RING finger domain, C3HC4 (zinc finger)"/>
    <property type="match status" value="2"/>
</dbReference>
<dbReference type="GO" id="GO:0008270">
    <property type="term" value="F:zinc ion binding"/>
    <property type="evidence" value="ECO:0007669"/>
    <property type="project" value="UniProtKB-KW"/>
</dbReference>
<feature type="region of interest" description="Disordered" evidence="5">
    <location>
        <begin position="355"/>
        <end position="382"/>
    </location>
</feature>
<evidence type="ECO:0000256" key="1">
    <source>
        <dbReference type="ARBA" id="ARBA00022723"/>
    </source>
</evidence>
<reference evidence="9" key="1">
    <citation type="submission" date="2023-06" db="EMBL/GenBank/DDBJ databases">
        <title>Genome-scale phylogeny and comparative genomics of the fungal order Sordariales.</title>
        <authorList>
            <consortium name="Lawrence Berkeley National Laboratory"/>
            <person name="Hensen N."/>
            <person name="Bonometti L."/>
            <person name="Westerberg I."/>
            <person name="Brannstrom I.O."/>
            <person name="Guillou S."/>
            <person name="Cros-Aarteil S."/>
            <person name="Calhoun S."/>
            <person name="Haridas S."/>
            <person name="Kuo A."/>
            <person name="Mondo S."/>
            <person name="Pangilinan J."/>
            <person name="Riley R."/>
            <person name="Labutti K."/>
            <person name="Andreopoulos B."/>
            <person name="Lipzen A."/>
            <person name="Chen C."/>
            <person name="Yanf M."/>
            <person name="Daum C."/>
            <person name="Ng V."/>
            <person name="Clum A."/>
            <person name="Steindorff A."/>
            <person name="Ohm R."/>
            <person name="Martin F."/>
            <person name="Silar P."/>
            <person name="Natvig D."/>
            <person name="Lalanne C."/>
            <person name="Gautier V."/>
            <person name="Ament-Velasquez S.L."/>
            <person name="Kruys A."/>
            <person name="Hutchinson M.I."/>
            <person name="Powell A.J."/>
            <person name="Barry K."/>
            <person name="Miller A.N."/>
            <person name="Grigoriev I.V."/>
            <person name="Debuchy R."/>
            <person name="Gladieux P."/>
            <person name="Thoren M.H."/>
            <person name="Johannesson H."/>
        </authorList>
    </citation>
    <scope>NUCLEOTIDE SEQUENCE</scope>
    <source>
        <strain evidence="9">CBS 540.89</strain>
    </source>
</reference>
<protein>
    <submittedName>
        <fullName evidence="9">PUA-like domain-containing protein</fullName>
    </submittedName>
</protein>
<dbReference type="Gene3D" id="2.30.130.40">
    <property type="entry name" value="LON domain-like"/>
    <property type="match status" value="1"/>
</dbReference>
<dbReference type="SUPFAM" id="SSF88697">
    <property type="entry name" value="PUA domain-like"/>
    <property type="match status" value="1"/>
</dbReference>
<evidence type="ECO:0000256" key="2">
    <source>
        <dbReference type="ARBA" id="ARBA00022771"/>
    </source>
</evidence>
<keyword evidence="6" id="KW-1133">Transmembrane helix</keyword>
<gene>
    <name evidence="9" type="ORF">B0T21DRAFT_375005</name>
</gene>
<dbReference type="InterPro" id="IPR046336">
    <property type="entry name" value="Lon_prtase_N_sf"/>
</dbReference>
<dbReference type="InterPro" id="IPR017907">
    <property type="entry name" value="Znf_RING_CS"/>
</dbReference>
<comment type="caution">
    <text evidence="9">The sequence shown here is derived from an EMBL/GenBank/DDBJ whole genome shotgun (WGS) entry which is preliminary data.</text>
</comment>
<dbReference type="PANTHER" id="PTHR23327:SF42">
    <property type="entry name" value="LON PEPTIDASE N-TERMINAL DOMAIN AND RING FINGER PROTEIN C14F5.10C"/>
    <property type="match status" value="1"/>
</dbReference>
<name>A0AA40AII5_9PEZI</name>
<evidence type="ECO:0000313" key="10">
    <source>
        <dbReference type="Proteomes" id="UP001172159"/>
    </source>
</evidence>
<organism evidence="9 10">
    <name type="scientific">Apiosordaria backusii</name>
    <dbReference type="NCBI Taxonomy" id="314023"/>
    <lineage>
        <taxon>Eukaryota</taxon>
        <taxon>Fungi</taxon>
        <taxon>Dikarya</taxon>
        <taxon>Ascomycota</taxon>
        <taxon>Pezizomycotina</taxon>
        <taxon>Sordariomycetes</taxon>
        <taxon>Sordariomycetidae</taxon>
        <taxon>Sordariales</taxon>
        <taxon>Lasiosphaeriaceae</taxon>
        <taxon>Apiosordaria</taxon>
    </lineage>
</organism>
<feature type="domain" description="RING-type" evidence="7">
    <location>
        <begin position="119"/>
        <end position="159"/>
    </location>
</feature>
<feature type="domain" description="Lon N-terminal" evidence="8">
    <location>
        <begin position="199"/>
        <end position="467"/>
    </location>
</feature>
<dbReference type="Proteomes" id="UP001172159">
    <property type="component" value="Unassembled WGS sequence"/>
</dbReference>
<keyword evidence="3" id="KW-0862">Zinc</keyword>
<dbReference type="InterPro" id="IPR013083">
    <property type="entry name" value="Znf_RING/FYVE/PHD"/>
</dbReference>
<evidence type="ECO:0000256" key="6">
    <source>
        <dbReference type="SAM" id="Phobius"/>
    </source>
</evidence>
<keyword evidence="2 4" id="KW-0863">Zinc-finger</keyword>
<dbReference type="EMBL" id="JAUKTV010000014">
    <property type="protein sequence ID" value="KAK0716491.1"/>
    <property type="molecule type" value="Genomic_DNA"/>
</dbReference>
<dbReference type="Pfam" id="PF02190">
    <property type="entry name" value="LON_substr_bdg"/>
    <property type="match status" value="1"/>
</dbReference>
<evidence type="ECO:0000256" key="5">
    <source>
        <dbReference type="SAM" id="MobiDB-lite"/>
    </source>
</evidence>
<feature type="compositionally biased region" description="Low complexity" evidence="5">
    <location>
        <begin position="355"/>
        <end position="381"/>
    </location>
</feature>
<feature type="transmembrane region" description="Helical" evidence="6">
    <location>
        <begin position="485"/>
        <end position="502"/>
    </location>
</feature>
<dbReference type="PANTHER" id="PTHR23327">
    <property type="entry name" value="RING FINGER PROTEIN 127"/>
    <property type="match status" value="1"/>
</dbReference>
<keyword evidence="6" id="KW-0472">Membrane</keyword>
<sequence length="503" mass="56547">MAALAWDTVKELICPSCNKLLHEPRIFPCGTSLCKTCLPEPHERPEDSITYPALEKRRKAYHCEVCSEDHAVGDCGADVVSSSIMKAVNEEIQHQPTSASCDDSARDRLSKVLRPEFNCPICFELFYEPVTTPCGHTYCRPCLQTITGISEDCFCPVCRQPLTLHCTPFLSPYPGNRVLSKLILLLWPDEIEARKETQPPPPPIAEIPVFVCATALPSMTMQLHVFEPRYRLMMQRALEGNREFGMAMYDRNQQAREIGTVLRIVHHLILPNGNYFISAVGTRRFKILERRVVDEYLMAKIEPFGDISIAEEEALEARETANPQLLSTGREQEQMSSHIALNTSVTTEPTIAATTTTTTTTTTGTVEGTVPNPTPTTTAPSRLVDIDPANIRGPLDNTSTKDLVTFAFGSAIVQNIHDGSMPTPDDPSKFTWWFANKLRESERYKFLAERSVRGRLKVCCERIIEIQRVGRSPWIYRMHSALRTFPLPISTAVLILFLCLWMS</sequence>
<evidence type="ECO:0000256" key="4">
    <source>
        <dbReference type="PROSITE-ProRule" id="PRU00175"/>
    </source>
</evidence>
<dbReference type="PROSITE" id="PS50089">
    <property type="entry name" value="ZF_RING_2"/>
    <property type="match status" value="1"/>
</dbReference>
<evidence type="ECO:0000259" key="7">
    <source>
        <dbReference type="PROSITE" id="PS50089"/>
    </source>
</evidence>
<dbReference type="PROSITE" id="PS00518">
    <property type="entry name" value="ZF_RING_1"/>
    <property type="match status" value="1"/>
</dbReference>
<dbReference type="InterPro" id="IPR001841">
    <property type="entry name" value="Znf_RING"/>
</dbReference>
<dbReference type="InterPro" id="IPR027370">
    <property type="entry name" value="Znf-RING_euk"/>
</dbReference>